<evidence type="ECO:0000259" key="3">
    <source>
        <dbReference type="Pfam" id="PF24883"/>
    </source>
</evidence>
<keyword evidence="5" id="KW-1185">Reference proteome</keyword>
<dbReference type="InterPro" id="IPR056125">
    <property type="entry name" value="DUF7708"/>
</dbReference>
<dbReference type="PANTHER" id="PTHR10039">
    <property type="entry name" value="AMELOGENIN"/>
    <property type="match status" value="1"/>
</dbReference>
<evidence type="ECO:0000259" key="2">
    <source>
        <dbReference type="Pfam" id="PF24809"/>
    </source>
</evidence>
<dbReference type="AlphaFoldDB" id="A0A9P8DC53"/>
<dbReference type="InterPro" id="IPR056884">
    <property type="entry name" value="NPHP3-like_N"/>
</dbReference>
<feature type="domain" description="DUF7708" evidence="2">
    <location>
        <begin position="70"/>
        <end position="193"/>
    </location>
</feature>
<reference evidence="4" key="1">
    <citation type="journal article" date="2021" name="Mol. Plant Microbe Interact.">
        <title>Telomere to telomere genome assembly of Fusarium musae F31, causal agent of crown rot disease of banana.</title>
        <authorList>
            <person name="Degradi L."/>
            <person name="Tava V."/>
            <person name="Kunova A."/>
            <person name="Cortesi P."/>
            <person name="Saracchi M."/>
            <person name="Pasquali M."/>
        </authorList>
    </citation>
    <scope>NUCLEOTIDE SEQUENCE</scope>
    <source>
        <strain evidence="4">F31</strain>
    </source>
</reference>
<proteinExistence type="predicted"/>
<feature type="domain" description="Nephrocystin 3-like N-terminal" evidence="3">
    <location>
        <begin position="258"/>
        <end position="293"/>
    </location>
</feature>
<protein>
    <submittedName>
        <fullName evidence="4">Uncharacterized protein</fullName>
    </submittedName>
</protein>
<dbReference type="GeneID" id="68317915"/>
<organism evidence="4 5">
    <name type="scientific">Fusarium musae</name>
    <dbReference type="NCBI Taxonomy" id="1042133"/>
    <lineage>
        <taxon>Eukaryota</taxon>
        <taxon>Fungi</taxon>
        <taxon>Dikarya</taxon>
        <taxon>Ascomycota</taxon>
        <taxon>Pezizomycotina</taxon>
        <taxon>Sordariomycetes</taxon>
        <taxon>Hypocreomycetidae</taxon>
        <taxon>Hypocreales</taxon>
        <taxon>Nectriaceae</taxon>
        <taxon>Fusarium</taxon>
    </lineage>
</organism>
<accession>A0A9P8DC53</accession>
<name>A0A9P8DC53_9HYPO</name>
<evidence type="ECO:0000256" key="1">
    <source>
        <dbReference type="ARBA" id="ARBA00022737"/>
    </source>
</evidence>
<keyword evidence="1" id="KW-0677">Repeat</keyword>
<dbReference type="KEGG" id="fmu:J7337_010059"/>
<comment type="caution">
    <text evidence="4">The sequence shown here is derived from an EMBL/GenBank/DDBJ whole genome shotgun (WGS) entry which is preliminary data.</text>
</comment>
<dbReference type="EMBL" id="JAHBCI010000007">
    <property type="protein sequence ID" value="KAG9499240.1"/>
    <property type="molecule type" value="Genomic_DNA"/>
</dbReference>
<evidence type="ECO:0000313" key="4">
    <source>
        <dbReference type="EMBL" id="KAG9499240.1"/>
    </source>
</evidence>
<gene>
    <name evidence="4" type="ORF">J7337_010059</name>
</gene>
<dbReference type="PANTHER" id="PTHR10039:SF14">
    <property type="entry name" value="NACHT DOMAIN-CONTAINING PROTEIN"/>
    <property type="match status" value="1"/>
</dbReference>
<evidence type="ECO:0000313" key="5">
    <source>
        <dbReference type="Proteomes" id="UP000827133"/>
    </source>
</evidence>
<sequence>MASSSTDQVSEVFEKAKADFLNGIKDQKLRNQLQKATTIDDIWDYTEQLQKDQASNKRLRGMKRIGPYIERLQEYAGVIEVFVQVKPDILALIWGPIKLLLQVSSNLIASFDAILGVMKNMGSILPRFNEFVPLFKNNERLKYVLGLFFQDILDFYLVSLRFFGLTRWKVFFESLWPARRAEIQVIAENIEKHRLLFCNEITLNDILEAHTARKKALEHYAETREFQERQDFHSMETYIRPPSYDEDLDRIRNSRCKGTGSWLVQDQQFVSWAEGKEKSHQVLWLQGIPGAGKY</sequence>
<dbReference type="RefSeq" id="XP_044678240.1">
    <property type="nucleotide sequence ID" value="XM_044827646.1"/>
</dbReference>
<dbReference type="Pfam" id="PF24809">
    <property type="entry name" value="DUF7708"/>
    <property type="match status" value="1"/>
</dbReference>
<dbReference type="Proteomes" id="UP000827133">
    <property type="component" value="Unassembled WGS sequence"/>
</dbReference>
<dbReference type="Pfam" id="PF24883">
    <property type="entry name" value="NPHP3_N"/>
    <property type="match status" value="1"/>
</dbReference>